<evidence type="ECO:0000313" key="3">
    <source>
        <dbReference type="Proteomes" id="UP000298390"/>
    </source>
</evidence>
<gene>
    <name evidence="2" type="ORF">EVJ58_g4255</name>
</gene>
<evidence type="ECO:0000256" key="1">
    <source>
        <dbReference type="SAM" id="SignalP"/>
    </source>
</evidence>
<reference evidence="2 3" key="1">
    <citation type="submission" date="2019-01" db="EMBL/GenBank/DDBJ databases">
        <title>Genome sequencing of the rare red list fungi Fomitopsis rosea.</title>
        <authorList>
            <person name="Buettner E."/>
            <person name="Kellner H."/>
        </authorList>
    </citation>
    <scope>NUCLEOTIDE SEQUENCE [LARGE SCALE GENOMIC DNA]</scope>
    <source>
        <strain evidence="2 3">DSM 105464</strain>
    </source>
</reference>
<sequence length="285" mass="31518">MLPPALLLLLSTLLSRAVALPAEYGSGQVVIEGPRIQREYENGELPPVENTPGWVDPRLSGGRLLDFTTKHLGEPLNVVISALSDPFILTETGLHTYAKSIGFSKECLGLHYGHIHDADLGDGLGRKPEQILFRQNYFPVIGTCWESVRGGHHFRAWKQNGTIANSGAWFLGFVLSSSAFKPDLTSRRRASLEKDSSNNHLIEDDGYNLGRNHIVEQATAGSHWQGMWWSADVEWRRGLLEKGSRGAHCCSLRPRCTHILTDINAGVNHDIEQDGLVAILTVVRL</sequence>
<accession>A0A4Y9YJQ5</accession>
<name>A0A4Y9YJQ5_9APHY</name>
<dbReference type="Proteomes" id="UP000298390">
    <property type="component" value="Unassembled WGS sequence"/>
</dbReference>
<protein>
    <submittedName>
        <fullName evidence="2">Uncharacterized protein</fullName>
    </submittedName>
</protein>
<organism evidence="2 3">
    <name type="scientific">Rhodofomes roseus</name>
    <dbReference type="NCBI Taxonomy" id="34475"/>
    <lineage>
        <taxon>Eukaryota</taxon>
        <taxon>Fungi</taxon>
        <taxon>Dikarya</taxon>
        <taxon>Basidiomycota</taxon>
        <taxon>Agaricomycotina</taxon>
        <taxon>Agaricomycetes</taxon>
        <taxon>Polyporales</taxon>
        <taxon>Rhodofomes</taxon>
    </lineage>
</organism>
<keyword evidence="1" id="KW-0732">Signal</keyword>
<dbReference type="EMBL" id="SEKV01000190">
    <property type="protein sequence ID" value="TFY61857.1"/>
    <property type="molecule type" value="Genomic_DNA"/>
</dbReference>
<dbReference type="AlphaFoldDB" id="A0A4Y9YJQ5"/>
<evidence type="ECO:0000313" key="2">
    <source>
        <dbReference type="EMBL" id="TFY61857.1"/>
    </source>
</evidence>
<proteinExistence type="predicted"/>
<feature type="chain" id="PRO_5021220841" evidence="1">
    <location>
        <begin position="20"/>
        <end position="285"/>
    </location>
</feature>
<feature type="signal peptide" evidence="1">
    <location>
        <begin position="1"/>
        <end position="19"/>
    </location>
</feature>
<comment type="caution">
    <text evidence="2">The sequence shown here is derived from an EMBL/GenBank/DDBJ whole genome shotgun (WGS) entry which is preliminary data.</text>
</comment>